<dbReference type="SUPFAM" id="SSF53146">
    <property type="entry name" value="Nitrogenase accessory factor-like"/>
    <property type="match status" value="1"/>
</dbReference>
<accession>A0A1Y1S0S1</accession>
<evidence type="ECO:0000313" key="3">
    <source>
        <dbReference type="EMBL" id="ORC36965.1"/>
    </source>
</evidence>
<feature type="region of interest" description="Disordered" evidence="1">
    <location>
        <begin position="127"/>
        <end position="154"/>
    </location>
</feature>
<dbReference type="Proteomes" id="UP000192343">
    <property type="component" value="Unassembled WGS sequence"/>
</dbReference>
<feature type="domain" description="Dinitrogenase iron-molybdenum cofactor biosynthesis" evidence="2">
    <location>
        <begin position="22"/>
        <end position="117"/>
    </location>
</feature>
<feature type="compositionally biased region" description="Basic and acidic residues" evidence="1">
    <location>
        <begin position="56"/>
        <end position="68"/>
    </location>
</feature>
<dbReference type="InterPro" id="IPR036105">
    <property type="entry name" value="DiNase_FeMo-co_biosyn_sf"/>
</dbReference>
<dbReference type="RefSeq" id="WP_083048847.1">
    <property type="nucleotide sequence ID" value="NZ_MWQY01000004.1"/>
</dbReference>
<feature type="compositionally biased region" description="Basic and acidic residues" evidence="1">
    <location>
        <begin position="142"/>
        <end position="154"/>
    </location>
</feature>
<dbReference type="Pfam" id="PF02579">
    <property type="entry name" value="Nitro_FeMo-Co"/>
    <property type="match status" value="1"/>
</dbReference>
<evidence type="ECO:0000259" key="2">
    <source>
        <dbReference type="Pfam" id="PF02579"/>
    </source>
</evidence>
<organism evidence="3 4">
    <name type="scientific">Marispirochaeta aestuarii</name>
    <dbReference type="NCBI Taxonomy" id="1963862"/>
    <lineage>
        <taxon>Bacteria</taxon>
        <taxon>Pseudomonadati</taxon>
        <taxon>Spirochaetota</taxon>
        <taxon>Spirochaetia</taxon>
        <taxon>Spirochaetales</taxon>
        <taxon>Spirochaetaceae</taxon>
        <taxon>Marispirochaeta</taxon>
    </lineage>
</organism>
<feature type="region of interest" description="Disordered" evidence="1">
    <location>
        <begin position="42"/>
        <end position="73"/>
    </location>
</feature>
<evidence type="ECO:0000313" key="4">
    <source>
        <dbReference type="Proteomes" id="UP000192343"/>
    </source>
</evidence>
<dbReference type="InterPro" id="IPR003731">
    <property type="entry name" value="Di-Nase_FeMo-co_biosynth"/>
</dbReference>
<dbReference type="STRING" id="1963862.B4O97_04895"/>
<keyword evidence="4" id="KW-1185">Reference proteome</keyword>
<protein>
    <recommendedName>
        <fullName evidence="2">Dinitrogenase iron-molybdenum cofactor biosynthesis domain-containing protein</fullName>
    </recommendedName>
</protein>
<comment type="caution">
    <text evidence="3">The sequence shown here is derived from an EMBL/GenBank/DDBJ whole genome shotgun (WGS) entry which is preliminary data.</text>
</comment>
<evidence type="ECO:0000256" key="1">
    <source>
        <dbReference type="SAM" id="MobiDB-lite"/>
    </source>
</evidence>
<reference evidence="3 4" key="1">
    <citation type="submission" date="2017-03" db="EMBL/GenBank/DDBJ databases">
        <title>Draft Genome sequence of Marispirochaeta sp. strain JC444.</title>
        <authorList>
            <person name="Shivani Y."/>
            <person name="Subhash Y."/>
            <person name="Sasikala C."/>
            <person name="Ramana C."/>
        </authorList>
    </citation>
    <scope>NUCLEOTIDE SEQUENCE [LARGE SCALE GENOMIC DNA]</scope>
    <source>
        <strain evidence="3 4">JC444</strain>
    </source>
</reference>
<sequence>MEKQYLVACGTDSEDGSFFTKNHFGESRWYDIWRVSPSGAAEKIDRIPNPASQANEESHEHGHDEKKPGKIAPVLKKKGVSVIMGRSIGANVVRMRRKFVVVVSRSEKTDEALAELRKRLSEVQELLDAGEERGHMILRRPGTKDPDSQKERST</sequence>
<dbReference type="EMBL" id="MWQY01000004">
    <property type="protein sequence ID" value="ORC36965.1"/>
    <property type="molecule type" value="Genomic_DNA"/>
</dbReference>
<gene>
    <name evidence="3" type="ORF">B4O97_04895</name>
</gene>
<name>A0A1Y1S0S1_9SPIO</name>
<dbReference type="AlphaFoldDB" id="A0A1Y1S0S1"/>
<dbReference type="OrthoDB" id="280278at2"/>
<proteinExistence type="predicted"/>
<dbReference type="Gene3D" id="3.30.420.130">
    <property type="entry name" value="Dinitrogenase iron-molybdenum cofactor biosynthesis domain"/>
    <property type="match status" value="1"/>
</dbReference>